<protein>
    <submittedName>
        <fullName evidence="4">N(G),N(G)-dimethylarginine dimethylaminohydrolase</fullName>
    </submittedName>
</protein>
<dbReference type="RefSeq" id="WP_114372142.1">
    <property type="nucleotide sequence ID" value="NZ_CP031092.1"/>
</dbReference>
<dbReference type="AlphaFoldDB" id="A0A345BY39"/>
<dbReference type="KEGG" id="rue:DT065_07390"/>
<organism evidence="4 5">
    <name type="scientific">Salicibibacter kimchii</name>
    <dbReference type="NCBI Taxonomy" id="2099786"/>
    <lineage>
        <taxon>Bacteria</taxon>
        <taxon>Bacillati</taxon>
        <taxon>Bacillota</taxon>
        <taxon>Bacilli</taxon>
        <taxon>Bacillales</taxon>
        <taxon>Bacillaceae</taxon>
        <taxon>Salicibibacter</taxon>
    </lineage>
</organism>
<dbReference type="Pfam" id="PF19420">
    <property type="entry name" value="DDAH_eukar"/>
    <property type="match status" value="1"/>
</dbReference>
<evidence type="ECO:0000256" key="3">
    <source>
        <dbReference type="PIRSR" id="PIRSR633199-1"/>
    </source>
</evidence>
<proteinExistence type="inferred from homology"/>
<dbReference type="EMBL" id="CP031092">
    <property type="protein sequence ID" value="AXF55870.1"/>
    <property type="molecule type" value="Genomic_DNA"/>
</dbReference>
<dbReference type="OrthoDB" id="9790596at2"/>
<accession>A0A345BY39</accession>
<reference evidence="4 5" key="1">
    <citation type="journal article" date="2018" name="J. Microbiol.">
        <title>Salicibibacter kimchii gen. nov., sp. nov., a moderately halophilic and alkalitolerant bacterium in the family Bacillaceae, isolated from kimchi.</title>
        <authorList>
            <person name="Jang J.Y."/>
            <person name="Oh Y.J."/>
            <person name="Lim S.K."/>
            <person name="Park H.K."/>
            <person name="Lee C."/>
            <person name="Kim J.Y."/>
            <person name="Lee M.A."/>
            <person name="Choi H.J."/>
        </authorList>
    </citation>
    <scope>NUCLEOTIDE SEQUENCE [LARGE SCALE GENOMIC DNA]</scope>
    <source>
        <strain evidence="4 5">NKC1-1</strain>
    </source>
</reference>
<dbReference type="GO" id="GO:0016597">
    <property type="term" value="F:amino acid binding"/>
    <property type="evidence" value="ECO:0007669"/>
    <property type="project" value="TreeGrafter"/>
</dbReference>
<keyword evidence="5" id="KW-1185">Reference proteome</keyword>
<evidence type="ECO:0000313" key="4">
    <source>
        <dbReference type="EMBL" id="AXF55870.1"/>
    </source>
</evidence>
<dbReference type="InterPro" id="IPR033199">
    <property type="entry name" value="DDAH-like"/>
</dbReference>
<name>A0A345BY39_9BACI</name>
<dbReference type="GO" id="GO:0006525">
    <property type="term" value="P:arginine metabolic process"/>
    <property type="evidence" value="ECO:0007669"/>
    <property type="project" value="TreeGrafter"/>
</dbReference>
<dbReference type="SUPFAM" id="SSF55909">
    <property type="entry name" value="Pentein"/>
    <property type="match status" value="1"/>
</dbReference>
<feature type="active site" description="Nucleophile" evidence="3">
    <location>
        <position position="248"/>
    </location>
</feature>
<feature type="active site" description="Proton donor" evidence="3">
    <location>
        <position position="161"/>
    </location>
</feature>
<evidence type="ECO:0000256" key="2">
    <source>
        <dbReference type="ARBA" id="ARBA00022801"/>
    </source>
</evidence>
<dbReference type="GO" id="GO:0000052">
    <property type="term" value="P:citrulline metabolic process"/>
    <property type="evidence" value="ECO:0007669"/>
    <property type="project" value="TreeGrafter"/>
</dbReference>
<sequence>MFSKAIVRKVGDSYVDGLNDASLGTPDIELARAQHKQYVEALETCGLEVTVLEEDERYPDAIYVEDPAVVTAECAILTNPGAPSRTGEKDIIEPILKRFYDNIESISDPGHMDGGDVIHGENHYYIGLSDRTNREGAEQFRDIVKKYGCTTSFIPVHDFLHLKTGATYIGDDHVLVAGEFVDEPAFSSLKKIVVPDNEAYAANCLRIKNTIIMPKGFTETYKQIKALGLQTIEVEASEFQKKDGSLTCLSLRF</sequence>
<comment type="similarity">
    <text evidence="1">Belongs to the DDAH family.</text>
</comment>
<dbReference type="PANTHER" id="PTHR12737">
    <property type="entry name" value="DIMETHYLARGININE DIMETHYLAMINOHYDROLASE"/>
    <property type="match status" value="1"/>
</dbReference>
<evidence type="ECO:0000313" key="5">
    <source>
        <dbReference type="Proteomes" id="UP000252100"/>
    </source>
</evidence>
<dbReference type="Proteomes" id="UP000252100">
    <property type="component" value="Chromosome"/>
</dbReference>
<keyword evidence="2 4" id="KW-0378">Hydrolase</keyword>
<dbReference type="GO" id="GO:0016403">
    <property type="term" value="F:dimethylargininase activity"/>
    <property type="evidence" value="ECO:0007669"/>
    <property type="project" value="TreeGrafter"/>
</dbReference>
<dbReference type="GO" id="GO:0045429">
    <property type="term" value="P:positive regulation of nitric oxide biosynthetic process"/>
    <property type="evidence" value="ECO:0007669"/>
    <property type="project" value="TreeGrafter"/>
</dbReference>
<gene>
    <name evidence="4" type="ORF">DT065_07390</name>
</gene>
<evidence type="ECO:0000256" key="1">
    <source>
        <dbReference type="ARBA" id="ARBA00008532"/>
    </source>
</evidence>
<dbReference type="Gene3D" id="3.75.10.10">
    <property type="entry name" value="L-arginine/glycine Amidinotransferase, Chain A"/>
    <property type="match status" value="1"/>
</dbReference>
<dbReference type="PANTHER" id="PTHR12737:SF9">
    <property type="entry name" value="DIMETHYLARGININASE"/>
    <property type="match status" value="1"/>
</dbReference>